<accession>A0A852K1D6</accession>
<evidence type="ECO:0000313" key="2">
    <source>
        <dbReference type="EMBL" id="NXX71971.1"/>
    </source>
</evidence>
<feature type="non-terminal residue" evidence="2">
    <location>
        <position position="114"/>
    </location>
</feature>
<protein>
    <submittedName>
        <fullName evidence="2">ATG2A protein</fullName>
    </submittedName>
</protein>
<proteinExistence type="predicted"/>
<feature type="region of interest" description="Disordered" evidence="1">
    <location>
        <begin position="21"/>
        <end position="45"/>
    </location>
</feature>
<dbReference type="Proteomes" id="UP000618746">
    <property type="component" value="Unassembled WGS sequence"/>
</dbReference>
<evidence type="ECO:0000256" key="1">
    <source>
        <dbReference type="SAM" id="MobiDB-lite"/>
    </source>
</evidence>
<keyword evidence="3" id="KW-1185">Reference proteome</keyword>
<dbReference type="EMBL" id="WBNQ01097528">
    <property type="protein sequence ID" value="NXX71971.1"/>
    <property type="molecule type" value="Genomic_DNA"/>
</dbReference>
<feature type="non-terminal residue" evidence="2">
    <location>
        <position position="1"/>
    </location>
</feature>
<reference evidence="2" key="1">
    <citation type="submission" date="2020-02" db="EMBL/GenBank/DDBJ databases">
        <title>Bird 10,000 Genomes (B10K) Project - Family phase.</title>
        <authorList>
            <person name="Zhang G."/>
        </authorList>
    </citation>
    <scope>NUCLEOTIDE SEQUENCE</scope>
    <source>
        <strain evidence="2">B10K-DU-023-52</strain>
        <tissue evidence="2">Mixed tissue sample</tissue>
    </source>
</reference>
<organism evidence="2 3">
    <name type="scientific">Spizella passerina</name>
    <name type="common">Chipping sparrow</name>
    <dbReference type="NCBI Taxonomy" id="40210"/>
    <lineage>
        <taxon>Eukaryota</taxon>
        <taxon>Metazoa</taxon>
        <taxon>Chordata</taxon>
        <taxon>Craniata</taxon>
        <taxon>Vertebrata</taxon>
        <taxon>Euteleostomi</taxon>
        <taxon>Archelosauria</taxon>
        <taxon>Archosauria</taxon>
        <taxon>Dinosauria</taxon>
        <taxon>Saurischia</taxon>
        <taxon>Theropoda</taxon>
        <taxon>Coelurosauria</taxon>
        <taxon>Aves</taxon>
        <taxon>Neognathae</taxon>
        <taxon>Neoaves</taxon>
        <taxon>Telluraves</taxon>
        <taxon>Australaves</taxon>
        <taxon>Passeriformes</taxon>
        <taxon>Passerellidae</taxon>
        <taxon>Spizella</taxon>
    </lineage>
</organism>
<feature type="region of interest" description="Disordered" evidence="1">
    <location>
        <begin position="58"/>
        <end position="114"/>
    </location>
</feature>
<sequence>PVQVSPRIRWLAPGPLRVIPGHFGVPRGGRDRLRPPPGLPPPRSRLLLRDLSLTWALHGGRDFGGGHAPGRWDRAGRGWGHAQGGAAGMPRPRSSGPSHPRWRCRGGPGRVQEQ</sequence>
<feature type="compositionally biased region" description="Gly residues" evidence="1">
    <location>
        <begin position="77"/>
        <end position="87"/>
    </location>
</feature>
<comment type="caution">
    <text evidence="2">The sequence shown here is derived from an EMBL/GenBank/DDBJ whole genome shotgun (WGS) entry which is preliminary data.</text>
</comment>
<name>A0A852K1D6_SPIPA</name>
<dbReference type="OrthoDB" id="18982at2759"/>
<evidence type="ECO:0000313" key="3">
    <source>
        <dbReference type="Proteomes" id="UP000618746"/>
    </source>
</evidence>
<feature type="compositionally biased region" description="Low complexity" evidence="1">
    <location>
        <begin position="90"/>
        <end position="99"/>
    </location>
</feature>
<dbReference type="AlphaFoldDB" id="A0A852K1D6"/>
<gene>
    <name evidence="2" type="primary">Atg2a_1</name>
    <name evidence="2" type="ORF">SPIPAS_R10031</name>
</gene>